<keyword evidence="4" id="KW-1185">Reference proteome</keyword>
<dbReference type="Pfam" id="PF02514">
    <property type="entry name" value="CobN-Mg_chel"/>
    <property type="match status" value="2"/>
</dbReference>
<dbReference type="EMBL" id="JAASQV010000002">
    <property type="protein sequence ID" value="NIJ65970.1"/>
    <property type="molecule type" value="Genomic_DNA"/>
</dbReference>
<dbReference type="InterPro" id="IPR003672">
    <property type="entry name" value="CobN/Mg_chltase"/>
</dbReference>
<dbReference type="GO" id="GO:0051116">
    <property type="term" value="F:cobaltochelatase activity"/>
    <property type="evidence" value="ECO:0007669"/>
    <property type="project" value="UniProtKB-EC"/>
</dbReference>
<feature type="domain" description="CobN/magnesium chelatase" evidence="2">
    <location>
        <begin position="114"/>
        <end position="693"/>
    </location>
</feature>
<dbReference type="EC" id="6.6.1.2" evidence="3"/>
<feature type="region of interest" description="Disordered" evidence="1">
    <location>
        <begin position="1151"/>
        <end position="1180"/>
    </location>
</feature>
<feature type="domain" description="CobN/magnesium chelatase" evidence="2">
    <location>
        <begin position="707"/>
        <end position="1136"/>
    </location>
</feature>
<evidence type="ECO:0000259" key="2">
    <source>
        <dbReference type="Pfam" id="PF02514"/>
    </source>
</evidence>
<gene>
    <name evidence="3" type="ORF">FHR20_002932</name>
</gene>
<proteinExistence type="predicted"/>
<evidence type="ECO:0000313" key="4">
    <source>
        <dbReference type="Proteomes" id="UP000564677"/>
    </source>
</evidence>
<protein>
    <submittedName>
        <fullName evidence="3">Cobaltochelatase CobN</fullName>
        <ecNumber evidence="3">6.6.1.2</ecNumber>
    </submittedName>
</protein>
<evidence type="ECO:0000313" key="3">
    <source>
        <dbReference type="EMBL" id="NIJ65970.1"/>
    </source>
</evidence>
<name>A0A7X5ZW88_9SPHN</name>
<dbReference type="CDD" id="cd10150">
    <property type="entry name" value="CobN_like"/>
    <property type="match status" value="1"/>
</dbReference>
<dbReference type="PANTHER" id="PTHR44119">
    <property type="entry name" value="MAGNESIUM-CHELATASE SUBUNIT CHLH, CHLOROPLASTIC"/>
    <property type="match status" value="1"/>
</dbReference>
<sequence>MAPASVQAQGARPRIAFVSIHIAEMPTIARAAAKRVEGSMAIDFFGLGGGLLPGIEGVDLGSYDLVLIDAAGPRLLNFSEQIETAKRRTKVLIVGAGTPITGNVDPAQHPDVARYWDNATEDNYAGLFAYAGARLLGLPLVVPQPQVFPDLALWHPDAPKPFATFPDYLSWEAGHLPGAGTRPRIGILFYRSLVLANNAAVVSALIREIEQQGGMPVPIWREGGRDLASSLLGGERLDALILCANRLDYADAKAGAAEAARLDVPPLMCATDYRRTPEAWRKSLGGFAPDQTGELALSELEGIVEPVAVGARAVAPDGTVGYVALADQVRWRVARAMAWARLHRLPNAEKRIVIPYHNEEPGEADVGSDPDSYMDAQESIVALLTRLRAEGYDVGPDPIPDAATLSKRMAEAGSNTRTGDMAALRTRIAQGAIAVPLATYLDWYAMLPADVRQATEARWGPPPGRIMTVDGQIVIPALRFGKVTLVAHPIWGVQADAGALAAKGALPPHHQYLAFYLWMQRGEHADAYLPMFTQLSLMPGKQEGPAADDAVGVLIGALPHIQPLPLQANGGVGNKRRTQAVTIGFMPEIVRAGLNPDLAAIAKLLDGKPADQRSVRDAAIRAGAAGALGLDPASAPWQALEPALRRYLEEAAGAPMPMGGHILGRAPDLATVARLVQAMLAGNGGTAPDLAAVTRSLAGDDAALAPEMAAQARDYAARLAQAPREMDAVVAALSGGYVAPGPMQDAIRNPDALPAGRNPYTLDVRAIPTPAAWATGAKLADDMIAQHRARTGKPPRKVAFVLWSGETAQNGGTSEAQIFRLLGVRPVWNSRGQVVDVTLEPRAALGRPRVDVLVTTSGTYRDHFGDKLGLVSRAVALASAAGEPDNPIRAETQARAAALRRAGVPAEVAERRALRRIFSTAPGAYSPSTQFANREGWSPERMNRLYEARLGHAYGDGSDGEADGAAFAANLEHVDAAVFGRSSSAYGLLDTPMPAAYLGGLAMAVRQRTGRNIETYVANGQVAGEARIETLDRFYARERDSRYLNPEWIKGMQASGYNGARYMADLTDSMLLWEATKPDLVTDRDWEAVRDVYLHDRYDLGLDRFFAEANPAARAKLVAGMRDAIERGNWHADAATRRELGMEAAAMAPAPDVGSLGHVPGASRPTAGGGKIPARAAPASPSNAVSGFELVPEQRTLSPQPASRSWTELLGALATLLLVCGAGFSARPRW</sequence>
<comment type="caution">
    <text evidence="3">The sequence shown here is derived from an EMBL/GenBank/DDBJ whole genome shotgun (WGS) entry which is preliminary data.</text>
</comment>
<reference evidence="3 4" key="1">
    <citation type="submission" date="2020-03" db="EMBL/GenBank/DDBJ databases">
        <title>Genomic Encyclopedia of Type Strains, Phase IV (KMG-IV): sequencing the most valuable type-strain genomes for metagenomic binning, comparative biology and taxonomic classification.</title>
        <authorList>
            <person name="Goeker M."/>
        </authorList>
    </citation>
    <scope>NUCLEOTIDE SEQUENCE [LARGE SCALE GENOMIC DNA]</scope>
    <source>
        <strain evidence="3 4">DSM 4733</strain>
    </source>
</reference>
<dbReference type="Proteomes" id="UP000564677">
    <property type="component" value="Unassembled WGS sequence"/>
</dbReference>
<accession>A0A7X5ZW88</accession>
<evidence type="ECO:0000256" key="1">
    <source>
        <dbReference type="SAM" id="MobiDB-lite"/>
    </source>
</evidence>
<keyword evidence="3" id="KW-0436">Ligase</keyword>
<dbReference type="AlphaFoldDB" id="A0A7X5ZW88"/>
<dbReference type="PANTHER" id="PTHR44119:SF4">
    <property type="entry name" value="AEROBIC COBALTOCHELATASE SUBUNIT COBN"/>
    <property type="match status" value="1"/>
</dbReference>
<organism evidence="3 4">
    <name type="scientific">Sphingomonas leidyi</name>
    <dbReference type="NCBI Taxonomy" id="68569"/>
    <lineage>
        <taxon>Bacteria</taxon>
        <taxon>Pseudomonadati</taxon>
        <taxon>Pseudomonadota</taxon>
        <taxon>Alphaproteobacteria</taxon>
        <taxon>Sphingomonadales</taxon>
        <taxon>Sphingomonadaceae</taxon>
        <taxon>Sphingomonas</taxon>
    </lineage>
</organism>